<protein>
    <submittedName>
        <fullName evidence="2">Uncharacterized protein</fullName>
    </submittedName>
</protein>
<reference evidence="2 3" key="1">
    <citation type="submission" date="2013-07" db="EMBL/GenBank/DDBJ databases">
        <title>Draft genome sequence of Pseudoalteromonas luteoviolacea 2ta16.</title>
        <authorList>
            <person name="Allen E.E."/>
            <person name="Azam F."/>
            <person name="Podell S."/>
        </authorList>
    </citation>
    <scope>NUCLEOTIDE SEQUENCE [LARGE SCALE GENOMIC DNA]</scope>
    <source>
        <strain evidence="2 3">2ta16</strain>
    </source>
</reference>
<dbReference type="RefSeq" id="WP_023401649.1">
    <property type="nucleotide sequence ID" value="NZ_AUSV01000133.1"/>
</dbReference>
<keyword evidence="1" id="KW-1133">Transmembrane helix</keyword>
<sequence length="87" mass="9821">MEVFSMGFKVNHYAAKTIKRTHTVDWELISIELIVGVICCVLAVVGYKASMLLIFIPAALIASLCLMGIVYSFYFCIKERQAKRKQS</sequence>
<dbReference type="AlphaFoldDB" id="V4HMM0"/>
<evidence type="ECO:0000313" key="3">
    <source>
        <dbReference type="Proteomes" id="UP000017820"/>
    </source>
</evidence>
<dbReference type="GeneID" id="29918894"/>
<dbReference type="EMBL" id="AUSV01000133">
    <property type="protein sequence ID" value="ESP91003.1"/>
    <property type="molecule type" value="Genomic_DNA"/>
</dbReference>
<gene>
    <name evidence="2" type="ORF">PL2TA16_01394</name>
</gene>
<dbReference type="Proteomes" id="UP000017820">
    <property type="component" value="Unassembled WGS sequence"/>
</dbReference>
<evidence type="ECO:0000313" key="2">
    <source>
        <dbReference type="EMBL" id="ESP91003.1"/>
    </source>
</evidence>
<keyword evidence="1" id="KW-0812">Transmembrane</keyword>
<proteinExistence type="predicted"/>
<comment type="caution">
    <text evidence="2">The sequence shown here is derived from an EMBL/GenBank/DDBJ whole genome shotgun (WGS) entry which is preliminary data.</text>
</comment>
<dbReference type="PATRIC" id="fig|1353533.3.peg.4813"/>
<feature type="transmembrane region" description="Helical" evidence="1">
    <location>
        <begin position="53"/>
        <end position="77"/>
    </location>
</feature>
<organism evidence="2 3">
    <name type="scientific">Pseudoalteromonas luteoviolacea (strain 2ta16)</name>
    <dbReference type="NCBI Taxonomy" id="1353533"/>
    <lineage>
        <taxon>Bacteria</taxon>
        <taxon>Pseudomonadati</taxon>
        <taxon>Pseudomonadota</taxon>
        <taxon>Gammaproteobacteria</taxon>
        <taxon>Alteromonadales</taxon>
        <taxon>Pseudoalteromonadaceae</taxon>
        <taxon>Pseudoalteromonas</taxon>
    </lineage>
</organism>
<name>V4HMM0_PSEL2</name>
<keyword evidence="1" id="KW-0472">Membrane</keyword>
<evidence type="ECO:0000256" key="1">
    <source>
        <dbReference type="SAM" id="Phobius"/>
    </source>
</evidence>
<accession>V4HMM0</accession>
<feature type="transmembrane region" description="Helical" evidence="1">
    <location>
        <begin position="26"/>
        <end position="47"/>
    </location>
</feature>